<accession>A0A914QX82</accession>
<evidence type="ECO:0000313" key="2">
    <source>
        <dbReference type="WBParaSite" id="PDA_v2.g6489.t1"/>
    </source>
</evidence>
<sequence>MSCFFGACQKTDHETNPRIPESTVSTNCSTESDKNSFISMFEKPFLGSLNQAQVILARGAGIFYPSVNDFKDKCVCQNHFEELLSKWNSRDFKHIIWRHNNDRTRKTACSFPEGYGVNHGTQRPFSERVVTYEESEAFLKEFNFLIHVDLPICRKHKDYINQYVKNKENITKSDSLSSVKLGTKMVWNM</sequence>
<proteinExistence type="predicted"/>
<dbReference type="Proteomes" id="UP000887578">
    <property type="component" value="Unplaced"/>
</dbReference>
<name>A0A914QX82_9BILA</name>
<keyword evidence="1" id="KW-1185">Reference proteome</keyword>
<protein>
    <submittedName>
        <fullName evidence="2">Uncharacterized protein</fullName>
    </submittedName>
</protein>
<dbReference type="AlphaFoldDB" id="A0A914QX82"/>
<dbReference type="WBParaSite" id="PDA_v2.g6489.t1">
    <property type="protein sequence ID" value="PDA_v2.g6489.t1"/>
    <property type="gene ID" value="PDA_v2.g6489"/>
</dbReference>
<organism evidence="1 2">
    <name type="scientific">Panagrolaimus davidi</name>
    <dbReference type="NCBI Taxonomy" id="227884"/>
    <lineage>
        <taxon>Eukaryota</taxon>
        <taxon>Metazoa</taxon>
        <taxon>Ecdysozoa</taxon>
        <taxon>Nematoda</taxon>
        <taxon>Chromadorea</taxon>
        <taxon>Rhabditida</taxon>
        <taxon>Tylenchina</taxon>
        <taxon>Panagrolaimomorpha</taxon>
        <taxon>Panagrolaimoidea</taxon>
        <taxon>Panagrolaimidae</taxon>
        <taxon>Panagrolaimus</taxon>
    </lineage>
</organism>
<evidence type="ECO:0000313" key="1">
    <source>
        <dbReference type="Proteomes" id="UP000887578"/>
    </source>
</evidence>
<reference evidence="2" key="1">
    <citation type="submission" date="2022-11" db="UniProtKB">
        <authorList>
            <consortium name="WormBaseParasite"/>
        </authorList>
    </citation>
    <scope>IDENTIFICATION</scope>
</reference>